<evidence type="ECO:0000256" key="2">
    <source>
        <dbReference type="ARBA" id="ARBA00023002"/>
    </source>
</evidence>
<dbReference type="AlphaFoldDB" id="A0A537JCN1"/>
<dbReference type="Proteomes" id="UP000320048">
    <property type="component" value="Unassembled WGS sequence"/>
</dbReference>
<organism evidence="3 4">
    <name type="scientific">Candidatus Segetimicrobium genomatis</name>
    <dbReference type="NCBI Taxonomy" id="2569760"/>
    <lineage>
        <taxon>Bacteria</taxon>
        <taxon>Bacillati</taxon>
        <taxon>Candidatus Sysuimicrobiota</taxon>
        <taxon>Candidatus Sysuimicrobiia</taxon>
        <taxon>Candidatus Sysuimicrobiales</taxon>
        <taxon>Candidatus Segetimicrobiaceae</taxon>
        <taxon>Candidatus Segetimicrobium</taxon>
    </lineage>
</organism>
<evidence type="ECO:0000313" key="4">
    <source>
        <dbReference type="Proteomes" id="UP000320048"/>
    </source>
</evidence>
<dbReference type="FunFam" id="3.40.50.720:FF:000084">
    <property type="entry name" value="Short-chain dehydrogenase reductase"/>
    <property type="match status" value="1"/>
</dbReference>
<dbReference type="InterPro" id="IPR036291">
    <property type="entry name" value="NAD(P)-bd_dom_sf"/>
</dbReference>
<comment type="caution">
    <text evidence="3">The sequence shown here is derived from an EMBL/GenBank/DDBJ whole genome shotgun (WGS) entry which is preliminary data.</text>
</comment>
<keyword evidence="2" id="KW-0560">Oxidoreductase</keyword>
<dbReference type="SUPFAM" id="SSF51735">
    <property type="entry name" value="NAD(P)-binding Rossmann-fold domains"/>
    <property type="match status" value="1"/>
</dbReference>
<dbReference type="InterPro" id="IPR002347">
    <property type="entry name" value="SDR_fam"/>
</dbReference>
<dbReference type="PANTHER" id="PTHR42760">
    <property type="entry name" value="SHORT-CHAIN DEHYDROGENASES/REDUCTASES FAMILY MEMBER"/>
    <property type="match status" value="1"/>
</dbReference>
<dbReference type="PRINTS" id="PR00081">
    <property type="entry name" value="GDHRDH"/>
</dbReference>
<evidence type="ECO:0000256" key="1">
    <source>
        <dbReference type="ARBA" id="ARBA00006484"/>
    </source>
</evidence>
<name>A0A537JCN1_9BACT</name>
<dbReference type="PANTHER" id="PTHR42760:SF133">
    <property type="entry name" value="3-OXOACYL-[ACYL-CARRIER-PROTEIN] REDUCTASE"/>
    <property type="match status" value="1"/>
</dbReference>
<protein>
    <submittedName>
        <fullName evidence="3">SDR family oxidoreductase</fullName>
    </submittedName>
</protein>
<accession>A0A537JCN1</accession>
<dbReference type="CDD" id="cd05233">
    <property type="entry name" value="SDR_c"/>
    <property type="match status" value="1"/>
</dbReference>
<dbReference type="PRINTS" id="PR00080">
    <property type="entry name" value="SDRFAMILY"/>
</dbReference>
<dbReference type="EMBL" id="VBAO01000177">
    <property type="protein sequence ID" value="TMI81283.1"/>
    <property type="molecule type" value="Genomic_DNA"/>
</dbReference>
<dbReference type="Pfam" id="PF13561">
    <property type="entry name" value="adh_short_C2"/>
    <property type="match status" value="1"/>
</dbReference>
<sequence>MMSLKGGVGIVTGGGTGIGRAICQALAQAGARAVGVNYSRSRDDTEATVRALANYDCEGIALQADVARKDEATAMVTQIVERFHRIDVLVNNAGITRWIDFSDLDAVTDEVWQAILGVNLFGAFYCSRAAAPALRATRGAIVNIASTSGHRGTGSSLPYGVSKAALVQLTRGMAVALAPEIRVNSVSPGEVATRWSIIAKGEEYAKASQADTAARTPLRGCAAPEHVAQAVMGLVLSEFDTGQDIIVDGGLSATY</sequence>
<evidence type="ECO:0000313" key="3">
    <source>
        <dbReference type="EMBL" id="TMI81283.1"/>
    </source>
</evidence>
<dbReference type="GO" id="GO:0016616">
    <property type="term" value="F:oxidoreductase activity, acting on the CH-OH group of donors, NAD or NADP as acceptor"/>
    <property type="evidence" value="ECO:0007669"/>
    <property type="project" value="TreeGrafter"/>
</dbReference>
<comment type="similarity">
    <text evidence="1">Belongs to the short-chain dehydrogenases/reductases (SDR) family.</text>
</comment>
<dbReference type="Gene3D" id="3.40.50.720">
    <property type="entry name" value="NAD(P)-binding Rossmann-like Domain"/>
    <property type="match status" value="1"/>
</dbReference>
<dbReference type="PROSITE" id="PS00061">
    <property type="entry name" value="ADH_SHORT"/>
    <property type="match status" value="1"/>
</dbReference>
<reference evidence="3 4" key="1">
    <citation type="journal article" date="2019" name="Nat. Microbiol.">
        <title>Mediterranean grassland soil C-N compound turnover is dependent on rainfall and depth, and is mediated by genomically divergent microorganisms.</title>
        <authorList>
            <person name="Diamond S."/>
            <person name="Andeer P.F."/>
            <person name="Li Z."/>
            <person name="Crits-Christoph A."/>
            <person name="Burstein D."/>
            <person name="Anantharaman K."/>
            <person name="Lane K.R."/>
            <person name="Thomas B.C."/>
            <person name="Pan C."/>
            <person name="Northen T.R."/>
            <person name="Banfield J.F."/>
        </authorList>
    </citation>
    <scope>NUCLEOTIDE SEQUENCE [LARGE SCALE GENOMIC DNA]</scope>
    <source>
        <strain evidence="3">NP_7</strain>
    </source>
</reference>
<proteinExistence type="inferred from homology"/>
<dbReference type="InterPro" id="IPR020904">
    <property type="entry name" value="Sc_DH/Rdtase_CS"/>
</dbReference>
<gene>
    <name evidence="3" type="ORF">E6H04_07105</name>
</gene>